<evidence type="ECO:0000313" key="4">
    <source>
        <dbReference type="Proteomes" id="UP001179121"/>
    </source>
</evidence>
<dbReference type="EMBL" id="OX365700">
    <property type="protein sequence ID" value="CAI4031905.1"/>
    <property type="molecule type" value="Genomic_DNA"/>
</dbReference>
<dbReference type="PANTHER" id="PTHR45737:SF6">
    <property type="entry name" value="VON WILLEBRAND FACTOR A DOMAIN-CONTAINING PROTEIN 5A"/>
    <property type="match status" value="1"/>
</dbReference>
<keyword evidence="1" id="KW-0472">Membrane</keyword>
<dbReference type="InterPro" id="IPR002035">
    <property type="entry name" value="VWF_A"/>
</dbReference>
<dbReference type="PANTHER" id="PTHR45737">
    <property type="entry name" value="VON WILLEBRAND FACTOR A DOMAIN-CONTAINING PROTEIN 5A"/>
    <property type="match status" value="1"/>
</dbReference>
<dbReference type="SUPFAM" id="SSF53300">
    <property type="entry name" value="vWA-like"/>
    <property type="match status" value="1"/>
</dbReference>
<keyword evidence="1" id="KW-0812">Transmembrane</keyword>
<dbReference type="Proteomes" id="UP001179121">
    <property type="component" value="Chromosome"/>
</dbReference>
<organism evidence="3 4">
    <name type="scientific">Nitrospira tepida</name>
    <dbReference type="NCBI Taxonomy" id="2973512"/>
    <lineage>
        <taxon>Bacteria</taxon>
        <taxon>Pseudomonadati</taxon>
        <taxon>Nitrospirota</taxon>
        <taxon>Nitrospiria</taxon>
        <taxon>Nitrospirales</taxon>
        <taxon>Nitrospiraceae</taxon>
        <taxon>Nitrospira</taxon>
    </lineage>
</organism>
<name>A0AA86T4H8_9BACT</name>
<evidence type="ECO:0000259" key="2">
    <source>
        <dbReference type="PROSITE" id="PS50234"/>
    </source>
</evidence>
<dbReference type="SMART" id="SM00327">
    <property type="entry name" value="VWA"/>
    <property type="match status" value="1"/>
</dbReference>
<dbReference type="Gene3D" id="3.40.50.410">
    <property type="entry name" value="von Willebrand factor, type A domain"/>
    <property type="match status" value="1"/>
</dbReference>
<accession>A0AA86T4H8</accession>
<sequence length="473" mass="52464">MPDASRITPPVLHPSKGPINPVTLSIDLMPGFPISQVDSPFHAIEATAEAPTHWHVRLSDESVPADRNFELIWRPQPGSMPTTALFTESREDSQYSLLMITPPEVAQDETIGLPREVLFVIDTSGSMYGPSLDQAKDALRLALTRLRPKDRFNIIQFNSVTHRLFASPQPAVQAQFDQALHYVNALRATGGTEMLPAFALGLDGAVQPDRLRQVIFLTDGQIGNETELFATIEKRLGDSRLFTVGISSAPNSYFMRRAAEIGRGSFTYIGKIDQVRERMTGLFQKLEHPVLTDLAIAGEGWTQTDLLPVRIPDLYTGEPILITLKAPSFPNRIRLAGRIGSRPWQAEFYLTDRQAREGIAVLWAREAIHALTERLAHSSDQASLRNQIVEVALRHHLVSRFTSLVAVDVTPVRPAAEPLRTKPLPTDLPHGQDYEHIFGLPQTATSALLHLAMGWLALLLMLLFAARLRGSTQ</sequence>
<evidence type="ECO:0000256" key="1">
    <source>
        <dbReference type="SAM" id="Phobius"/>
    </source>
</evidence>
<reference evidence="3" key="1">
    <citation type="submission" date="2022-10" db="EMBL/GenBank/DDBJ databases">
        <authorList>
            <person name="Koch H."/>
        </authorList>
    </citation>
    <scope>NUCLEOTIDE SEQUENCE</scope>
    <source>
        <strain evidence="3">DNF</strain>
    </source>
</reference>
<proteinExistence type="predicted"/>
<evidence type="ECO:0000313" key="3">
    <source>
        <dbReference type="EMBL" id="CAI4031905.1"/>
    </source>
</evidence>
<feature type="domain" description="VWFA" evidence="2">
    <location>
        <begin position="116"/>
        <end position="286"/>
    </location>
</feature>
<gene>
    <name evidence="3" type="ORF">DNFV4_02328</name>
</gene>
<dbReference type="Pfam" id="PF13768">
    <property type="entry name" value="VWA_3"/>
    <property type="match status" value="1"/>
</dbReference>
<protein>
    <recommendedName>
        <fullName evidence="2">VWFA domain-containing protein</fullName>
    </recommendedName>
</protein>
<keyword evidence="4" id="KW-1185">Reference proteome</keyword>
<dbReference type="AlphaFoldDB" id="A0AA86T4H8"/>
<keyword evidence="1" id="KW-1133">Transmembrane helix</keyword>
<dbReference type="InterPro" id="IPR036465">
    <property type="entry name" value="vWFA_dom_sf"/>
</dbReference>
<dbReference type="KEGG" id="nti:DNFV4_02328"/>
<dbReference type="PROSITE" id="PS50234">
    <property type="entry name" value="VWFA"/>
    <property type="match status" value="1"/>
</dbReference>
<feature type="transmembrane region" description="Helical" evidence="1">
    <location>
        <begin position="447"/>
        <end position="466"/>
    </location>
</feature>